<evidence type="ECO:0000313" key="3">
    <source>
        <dbReference type="Proteomes" id="UP000241803"/>
    </source>
</evidence>
<keyword evidence="3" id="KW-1185">Reference proteome</keyword>
<dbReference type="AlphaFoldDB" id="A0A2T3L5Q3"/>
<reference evidence="2 3" key="1">
    <citation type="submission" date="2018-03" db="EMBL/GenBank/DDBJ databases">
        <title>Whole genome sequencing of Histamine producing bacteria.</title>
        <authorList>
            <person name="Butler K."/>
        </authorList>
    </citation>
    <scope>NUCLEOTIDE SEQUENCE [LARGE SCALE GENOMIC DNA]</scope>
    <source>
        <strain evidence="2 3">ATCC 19614</strain>
    </source>
</reference>
<name>A0A2T3L5Q3_9GAMM</name>
<evidence type="ECO:0000259" key="1">
    <source>
        <dbReference type="Pfam" id="PF24697"/>
    </source>
</evidence>
<evidence type="ECO:0000313" key="2">
    <source>
        <dbReference type="EMBL" id="PSV45231.1"/>
    </source>
</evidence>
<accession>A0A2T3L5Q3</accession>
<organism evidence="2 3">
    <name type="scientific">Photobacterium indicum</name>
    <dbReference type="NCBI Taxonomy" id="81447"/>
    <lineage>
        <taxon>Bacteria</taxon>
        <taxon>Pseudomonadati</taxon>
        <taxon>Pseudomonadota</taxon>
        <taxon>Gammaproteobacteria</taxon>
        <taxon>Vibrionales</taxon>
        <taxon>Vibrionaceae</taxon>
        <taxon>Photobacterium</taxon>
    </lineage>
</organism>
<protein>
    <recommendedName>
        <fullName evidence="1">DUF7661 domain-containing protein</fullName>
    </recommendedName>
</protein>
<proteinExistence type="predicted"/>
<dbReference type="Proteomes" id="UP000241803">
    <property type="component" value="Unassembled WGS sequence"/>
</dbReference>
<dbReference type="Pfam" id="PF24697">
    <property type="entry name" value="DUF7661"/>
    <property type="match status" value="1"/>
</dbReference>
<gene>
    <name evidence="2" type="ORF">C9J47_18155</name>
</gene>
<comment type="caution">
    <text evidence="2">The sequence shown here is derived from an EMBL/GenBank/DDBJ whole genome shotgun (WGS) entry which is preliminary data.</text>
</comment>
<feature type="domain" description="DUF7661" evidence="1">
    <location>
        <begin position="10"/>
        <end position="59"/>
    </location>
</feature>
<dbReference type="InterPro" id="IPR056078">
    <property type="entry name" value="DUF7661"/>
</dbReference>
<sequence>MSSCCLLSKFWLLYLESDISMRVCIYDVVNSAELNDSELASYLADIYHESANHKYPRVSE</sequence>
<dbReference type="EMBL" id="PYOC01000007">
    <property type="protein sequence ID" value="PSV45231.1"/>
    <property type="molecule type" value="Genomic_DNA"/>
</dbReference>